<dbReference type="EMBL" id="WJJP01000059">
    <property type="protein sequence ID" value="MBD3323351.1"/>
    <property type="molecule type" value="Genomic_DNA"/>
</dbReference>
<dbReference type="PANTHER" id="PTHR17490">
    <property type="entry name" value="SUA5"/>
    <property type="match status" value="1"/>
</dbReference>
<dbReference type="NCBIfam" id="TIGR00057">
    <property type="entry name" value="L-threonylcarbamoyladenylate synthase"/>
    <property type="match status" value="1"/>
</dbReference>
<keyword evidence="9" id="KW-0067">ATP-binding</keyword>
<organism evidence="13 14">
    <name type="scientific">candidate division KSB3 bacterium</name>
    <dbReference type="NCBI Taxonomy" id="2044937"/>
    <lineage>
        <taxon>Bacteria</taxon>
        <taxon>candidate division KSB3</taxon>
    </lineage>
</organism>
<dbReference type="SUPFAM" id="SSF55821">
    <property type="entry name" value="YrdC/RibB"/>
    <property type="match status" value="1"/>
</dbReference>
<dbReference type="Pfam" id="PF01300">
    <property type="entry name" value="Sua5_yciO_yrdC"/>
    <property type="match status" value="1"/>
</dbReference>
<sequence>MPTYPEILKIRDESPVDEIAQYASACIQQGKIVVCATDTGYLLGVDGLNTTAIQQIYQIKARDLHKPMHLVVADVAMAKTLAYMDYTVERIFERFLPGPLTLILKKKAIVPNLLVSGLETVGLRIPQNDLLLRIVQAAGTPITATSANRSGRGTPYTVGDVLAELGPKVESVDLILDQGKTLYEMPSTILDVTADPPKILREGPLAPKILRQFRVL</sequence>
<keyword evidence="6" id="KW-0819">tRNA processing</keyword>
<evidence type="ECO:0000256" key="6">
    <source>
        <dbReference type="ARBA" id="ARBA00022694"/>
    </source>
</evidence>
<dbReference type="GO" id="GO:0061710">
    <property type="term" value="F:L-threonylcarbamoyladenylate synthase"/>
    <property type="evidence" value="ECO:0007669"/>
    <property type="project" value="UniProtKB-EC"/>
</dbReference>
<name>A0A9D5JTI0_9BACT</name>
<keyword evidence="5" id="KW-0808">Transferase</keyword>
<dbReference type="GO" id="GO:0000049">
    <property type="term" value="F:tRNA binding"/>
    <property type="evidence" value="ECO:0007669"/>
    <property type="project" value="TreeGrafter"/>
</dbReference>
<evidence type="ECO:0000256" key="11">
    <source>
        <dbReference type="ARBA" id="ARBA00048366"/>
    </source>
</evidence>
<dbReference type="AlphaFoldDB" id="A0A9D5JTI0"/>
<comment type="subcellular location">
    <subcellularLocation>
        <location evidence="1">Cytoplasm</location>
    </subcellularLocation>
</comment>
<evidence type="ECO:0000256" key="3">
    <source>
        <dbReference type="ARBA" id="ARBA00012584"/>
    </source>
</evidence>
<evidence type="ECO:0000256" key="8">
    <source>
        <dbReference type="ARBA" id="ARBA00022741"/>
    </source>
</evidence>
<comment type="similarity">
    <text evidence="2">Belongs to the SUA5 family.</text>
</comment>
<dbReference type="GO" id="GO:0008033">
    <property type="term" value="P:tRNA processing"/>
    <property type="evidence" value="ECO:0007669"/>
    <property type="project" value="UniProtKB-KW"/>
</dbReference>
<evidence type="ECO:0000256" key="9">
    <source>
        <dbReference type="ARBA" id="ARBA00022840"/>
    </source>
</evidence>
<evidence type="ECO:0000256" key="1">
    <source>
        <dbReference type="ARBA" id="ARBA00004496"/>
    </source>
</evidence>
<dbReference type="GO" id="GO:0005737">
    <property type="term" value="C:cytoplasm"/>
    <property type="evidence" value="ECO:0007669"/>
    <property type="project" value="UniProtKB-SubCell"/>
</dbReference>
<feature type="domain" description="YrdC-like" evidence="12">
    <location>
        <begin position="17"/>
        <end position="205"/>
    </location>
</feature>
<evidence type="ECO:0000313" key="13">
    <source>
        <dbReference type="EMBL" id="MBD3323351.1"/>
    </source>
</evidence>
<dbReference type="InterPro" id="IPR017945">
    <property type="entry name" value="DHBP_synth_RibB-like_a/b_dom"/>
</dbReference>
<evidence type="ECO:0000256" key="2">
    <source>
        <dbReference type="ARBA" id="ARBA00007663"/>
    </source>
</evidence>
<evidence type="ECO:0000256" key="10">
    <source>
        <dbReference type="ARBA" id="ARBA00029774"/>
    </source>
</evidence>
<evidence type="ECO:0000256" key="5">
    <source>
        <dbReference type="ARBA" id="ARBA00022679"/>
    </source>
</evidence>
<dbReference type="GO" id="GO:0003725">
    <property type="term" value="F:double-stranded RNA binding"/>
    <property type="evidence" value="ECO:0007669"/>
    <property type="project" value="InterPro"/>
</dbReference>
<evidence type="ECO:0000313" key="14">
    <source>
        <dbReference type="Proteomes" id="UP000649604"/>
    </source>
</evidence>
<evidence type="ECO:0000256" key="4">
    <source>
        <dbReference type="ARBA" id="ARBA00022490"/>
    </source>
</evidence>
<evidence type="ECO:0000256" key="7">
    <source>
        <dbReference type="ARBA" id="ARBA00022695"/>
    </source>
</evidence>
<comment type="caution">
    <text evidence="13">The sequence shown here is derived from an EMBL/GenBank/DDBJ whole genome shotgun (WGS) entry which is preliminary data.</text>
</comment>
<dbReference type="PROSITE" id="PS51163">
    <property type="entry name" value="YRDC"/>
    <property type="match status" value="1"/>
</dbReference>
<evidence type="ECO:0000259" key="12">
    <source>
        <dbReference type="PROSITE" id="PS51163"/>
    </source>
</evidence>
<gene>
    <name evidence="13" type="ORF">GF339_02135</name>
</gene>
<keyword evidence="7" id="KW-0548">Nucleotidyltransferase</keyword>
<keyword evidence="4" id="KW-0963">Cytoplasm</keyword>
<protein>
    <recommendedName>
        <fullName evidence="10">L-threonylcarbamoyladenylate synthase</fullName>
        <ecNumber evidence="3">2.7.7.87</ecNumber>
    </recommendedName>
    <alternativeName>
        <fullName evidence="10">L-threonylcarbamoyladenylate synthase</fullName>
    </alternativeName>
</protein>
<proteinExistence type="inferred from homology"/>
<keyword evidence="8" id="KW-0547">Nucleotide-binding</keyword>
<comment type="catalytic activity">
    <reaction evidence="11">
        <text>L-threonine + hydrogencarbonate + ATP = L-threonylcarbamoyladenylate + diphosphate + H2O</text>
        <dbReference type="Rhea" id="RHEA:36407"/>
        <dbReference type="ChEBI" id="CHEBI:15377"/>
        <dbReference type="ChEBI" id="CHEBI:17544"/>
        <dbReference type="ChEBI" id="CHEBI:30616"/>
        <dbReference type="ChEBI" id="CHEBI:33019"/>
        <dbReference type="ChEBI" id="CHEBI:57926"/>
        <dbReference type="ChEBI" id="CHEBI:73682"/>
        <dbReference type="EC" id="2.7.7.87"/>
    </reaction>
</comment>
<dbReference type="GO" id="GO:0005524">
    <property type="term" value="F:ATP binding"/>
    <property type="evidence" value="ECO:0007669"/>
    <property type="project" value="UniProtKB-KW"/>
</dbReference>
<dbReference type="InterPro" id="IPR050156">
    <property type="entry name" value="TC-AMP_synthase_SUA5"/>
</dbReference>
<reference evidence="13" key="1">
    <citation type="submission" date="2019-11" db="EMBL/GenBank/DDBJ databases">
        <title>Microbial mats filling the niche in hypersaline microbial mats.</title>
        <authorList>
            <person name="Wong H.L."/>
            <person name="Macleod F.I."/>
            <person name="White R.A. III"/>
            <person name="Burns B.P."/>
        </authorList>
    </citation>
    <scope>NUCLEOTIDE SEQUENCE</scope>
    <source>
        <strain evidence="13">Rbin_158</strain>
    </source>
</reference>
<accession>A0A9D5JTI0</accession>
<dbReference type="EC" id="2.7.7.87" evidence="3"/>
<dbReference type="Proteomes" id="UP000649604">
    <property type="component" value="Unassembled WGS sequence"/>
</dbReference>
<dbReference type="InterPro" id="IPR006070">
    <property type="entry name" value="Sua5-like_dom"/>
</dbReference>
<dbReference type="PANTHER" id="PTHR17490:SF16">
    <property type="entry name" value="THREONYLCARBAMOYL-AMP SYNTHASE"/>
    <property type="match status" value="1"/>
</dbReference>
<dbReference type="GO" id="GO:0006450">
    <property type="term" value="P:regulation of translational fidelity"/>
    <property type="evidence" value="ECO:0007669"/>
    <property type="project" value="TreeGrafter"/>
</dbReference>
<dbReference type="Gene3D" id="3.90.870.10">
    <property type="entry name" value="DHBP synthase"/>
    <property type="match status" value="1"/>
</dbReference>